<organism evidence="1 2">
    <name type="scientific">Arctium lappa</name>
    <name type="common">Greater burdock</name>
    <name type="synonym">Lappa major</name>
    <dbReference type="NCBI Taxonomy" id="4217"/>
    <lineage>
        <taxon>Eukaryota</taxon>
        <taxon>Viridiplantae</taxon>
        <taxon>Streptophyta</taxon>
        <taxon>Embryophyta</taxon>
        <taxon>Tracheophyta</taxon>
        <taxon>Spermatophyta</taxon>
        <taxon>Magnoliopsida</taxon>
        <taxon>eudicotyledons</taxon>
        <taxon>Gunneridae</taxon>
        <taxon>Pentapetalae</taxon>
        <taxon>asterids</taxon>
        <taxon>campanulids</taxon>
        <taxon>Asterales</taxon>
        <taxon>Asteraceae</taxon>
        <taxon>Carduoideae</taxon>
        <taxon>Cardueae</taxon>
        <taxon>Arctiinae</taxon>
        <taxon>Arctium</taxon>
    </lineage>
</organism>
<evidence type="ECO:0000313" key="1">
    <source>
        <dbReference type="EMBL" id="KAI3702614.1"/>
    </source>
</evidence>
<sequence>MASSDEEGEIIPNSLTTYQFLNHTNTPISFSILPLLHFSDHHHPLNLTGNSPSPPVYLLGTSDEGLQSVHKQVIGWKLQLSYVIPQVYVLSKGKTWILIRKPKRSYEDVVKNVLVVIHCLHFLKRNLGANGGGILSYLMKILSSYDLVGPLEQYLYGHVSLIRNVVANDEDLAKSKYLERFLMEIENPGRREAFHEANQTTSKKSKFIVHEDDMESDEDLDEEAEVLFDSVCAFCDNGGDVLPCEGQCLRSFHPTVEAGVDTYCESLGFAGASQYEAIATFLCDNCKHQKHQCFVCGQLGSSDKCSAAEVFPCVSATCGHFYHPECVAKLLHPFDETMAKKLESRIAAGESFTCPIHKCHHCKGGEDKEVHDLQFAVCRRCPRAYHRKCLPMKIAFERSADGSVLQRAWDDLLPKRILIYCMKHKILPNLLTPKRDHLLFPYIVRKRNQNGNKTTMTKVVSSKAFGNLKVSETDNTPQMVDRRYNSVTFRDTSIEKKPKSSGMNEKKSSFEQNISISRNSEYPSTMAQKKPTYRDMERDERFSSKPVKKTTMITPPSVDTDMEKRILRLMKDSTSSFDFDEFIKEKKRSRTHVTYTPQTGLDKTITTGKVEASVKAVRTALKKLDDGCSVEDAKAVCEPNVLNQLIRWKKKLHVFLAPFLHGTRYTSFGRHFTKEDKLKEIVDRLHWYVEDGDMIVDFCCGSNDFSCFMKEKLDSMGKKCSFKNYDLITPKKTFNFEQRDWFTVPLDALADGSHLVMGLNPPFGVQASLANKFIDHALKFKPKLLILIAPRETKRLNQKRSPYDLIWEEEEMLCGKSFYLPGSINTQDQPLDDWNTVSPPLSLWSRPDWTAKHQAVAEKHSHVKKQNQHEGGERVVSNYLMEENHDCYGDFSEYRDISTILDDVPEAPAGGGQPPPAGDNPSATNNEDINMISDTGIHIQENLDDTAGMDTSSDMDVSSPVTSSTNSQSGSRLNPPFIQPSHPEHYPGVDPPQYANASVPHGSSVGFWYPQLGFDAFPSHHGQGGFIPTSMQPPSANYTYGHPIYPTYNQPDFTSEPNIWPPGTMPPDHRYR</sequence>
<comment type="caution">
    <text evidence="1">The sequence shown here is derived from an EMBL/GenBank/DDBJ whole genome shotgun (WGS) entry which is preliminary data.</text>
</comment>
<dbReference type="EMBL" id="CM042055">
    <property type="protein sequence ID" value="KAI3702614.1"/>
    <property type="molecule type" value="Genomic_DNA"/>
</dbReference>
<accession>A0ACB8ZXC1</accession>
<keyword evidence="2" id="KW-1185">Reference proteome</keyword>
<name>A0ACB8ZXC1_ARCLA</name>
<evidence type="ECO:0000313" key="2">
    <source>
        <dbReference type="Proteomes" id="UP001055879"/>
    </source>
</evidence>
<dbReference type="Proteomes" id="UP001055879">
    <property type="component" value="Linkage Group LG09"/>
</dbReference>
<gene>
    <name evidence="1" type="ORF">L6452_28361</name>
</gene>
<protein>
    <submittedName>
        <fullName evidence="1">Uncharacterized protein</fullName>
    </submittedName>
</protein>
<proteinExistence type="predicted"/>
<reference evidence="2" key="1">
    <citation type="journal article" date="2022" name="Mol. Ecol. Resour.">
        <title>The genomes of chicory, endive, great burdock and yacon provide insights into Asteraceae palaeo-polyploidization history and plant inulin production.</title>
        <authorList>
            <person name="Fan W."/>
            <person name="Wang S."/>
            <person name="Wang H."/>
            <person name="Wang A."/>
            <person name="Jiang F."/>
            <person name="Liu H."/>
            <person name="Zhao H."/>
            <person name="Xu D."/>
            <person name="Zhang Y."/>
        </authorList>
    </citation>
    <scope>NUCLEOTIDE SEQUENCE [LARGE SCALE GENOMIC DNA]</scope>
    <source>
        <strain evidence="2">cv. Niubang</strain>
    </source>
</reference>
<reference evidence="1 2" key="2">
    <citation type="journal article" date="2022" name="Mol. Ecol. Resour.">
        <title>The genomes of chicory, endive, great burdock and yacon provide insights into Asteraceae paleo-polyploidization history and plant inulin production.</title>
        <authorList>
            <person name="Fan W."/>
            <person name="Wang S."/>
            <person name="Wang H."/>
            <person name="Wang A."/>
            <person name="Jiang F."/>
            <person name="Liu H."/>
            <person name="Zhao H."/>
            <person name="Xu D."/>
            <person name="Zhang Y."/>
        </authorList>
    </citation>
    <scope>NUCLEOTIDE SEQUENCE [LARGE SCALE GENOMIC DNA]</scope>
    <source>
        <strain evidence="2">cv. Niubang</strain>
    </source>
</reference>